<evidence type="ECO:0000256" key="9">
    <source>
        <dbReference type="SAM" id="SignalP"/>
    </source>
</evidence>
<feature type="domain" description="TonB-dependent receptor plug" evidence="10">
    <location>
        <begin position="278"/>
        <end position="352"/>
    </location>
</feature>
<dbReference type="GO" id="GO:0044718">
    <property type="term" value="P:siderophore transmembrane transport"/>
    <property type="evidence" value="ECO:0007669"/>
    <property type="project" value="TreeGrafter"/>
</dbReference>
<dbReference type="AlphaFoldDB" id="A0A9J6ZQS2"/>
<name>A0A9J6ZQS2_9BACT</name>
<evidence type="ECO:0000256" key="6">
    <source>
        <dbReference type="ARBA" id="ARBA00023136"/>
    </source>
</evidence>
<dbReference type="Gene3D" id="2.170.130.10">
    <property type="entry name" value="TonB-dependent receptor, plug domain"/>
    <property type="match status" value="1"/>
</dbReference>
<dbReference type="InterPro" id="IPR036942">
    <property type="entry name" value="Beta-barrel_TonB_sf"/>
</dbReference>
<dbReference type="GO" id="GO:0015344">
    <property type="term" value="F:siderophore uptake transmembrane transporter activity"/>
    <property type="evidence" value="ECO:0007669"/>
    <property type="project" value="TreeGrafter"/>
</dbReference>
<evidence type="ECO:0000313" key="11">
    <source>
        <dbReference type="EMBL" id="URW79886.1"/>
    </source>
</evidence>
<evidence type="ECO:0000256" key="7">
    <source>
        <dbReference type="ARBA" id="ARBA00023237"/>
    </source>
</evidence>
<keyword evidence="4 8" id="KW-0812">Transmembrane</keyword>
<dbReference type="InterPro" id="IPR039426">
    <property type="entry name" value="TonB-dep_rcpt-like"/>
</dbReference>
<dbReference type="PROSITE" id="PS52016">
    <property type="entry name" value="TONB_DEPENDENT_REC_3"/>
    <property type="match status" value="1"/>
</dbReference>
<protein>
    <submittedName>
        <fullName evidence="11">TonB-dependent receptor</fullName>
    </submittedName>
</protein>
<dbReference type="PANTHER" id="PTHR30069">
    <property type="entry name" value="TONB-DEPENDENT OUTER MEMBRANE RECEPTOR"/>
    <property type="match status" value="1"/>
</dbReference>
<evidence type="ECO:0000256" key="3">
    <source>
        <dbReference type="ARBA" id="ARBA00022452"/>
    </source>
</evidence>
<proteinExistence type="inferred from homology"/>
<organism evidence="11 12">
    <name type="scientific">Xiashengella succiniciproducens</name>
    <dbReference type="NCBI Taxonomy" id="2949635"/>
    <lineage>
        <taxon>Bacteria</taxon>
        <taxon>Pseudomonadati</taxon>
        <taxon>Bacteroidota</taxon>
        <taxon>Bacteroidia</taxon>
        <taxon>Marinilabiliales</taxon>
        <taxon>Marinilabiliaceae</taxon>
        <taxon>Xiashengella</taxon>
    </lineage>
</organism>
<feature type="signal peptide" evidence="9">
    <location>
        <begin position="1"/>
        <end position="17"/>
    </location>
</feature>
<dbReference type="PANTHER" id="PTHR30069:SF29">
    <property type="entry name" value="HEMOGLOBIN AND HEMOGLOBIN-HAPTOGLOBIN-BINDING PROTEIN 1-RELATED"/>
    <property type="match status" value="1"/>
</dbReference>
<dbReference type="Gene3D" id="2.40.170.20">
    <property type="entry name" value="TonB-dependent receptor, beta-barrel domain"/>
    <property type="match status" value="1"/>
</dbReference>
<sequence>MKQLLLILCLFPLFAYAQIGEIQIEADFNSMPFTEFVSKLEQKENLRFFFMEAWVDTIVVKQQSIPITLKQLLYDTFNDTYLNYFFDGPNILITNNYPIHATLPENFFLATKEELQDITNTTEVEKEVRYAFVDPGTKKQTQGVLRFGDPKRSKGGQFTLSGVIRDANNGEAIIGGQLFVQSLNTGTVSDINGNYSITLPKGSYELLFKYLGKKDINQSVLLYDNGVLNIDMEDSPYSLKEIVITAESESNVHNLKTGSLKLNMEEIKHLPAFMGEVDIIKSVTLLPGVQTVAEGSSGFNVRGGSADQNLVLLDEMPIFNSSHLFGFFSVFNPETVKDFELYKSGIPARFGGRISSILDISAKQGNLKKHVISGGISPITGKLTVEGPIIKDKLSYIVGGRATYSDWVLRELGRTQFKNSSANFHDISAKVSYDINRTNSLSITYYQSLDNFQLGSDTTYSYENRSARLFYKRLFNPKLYGNISAIYSNYKYGISSNEDPALGFNLDYDIDYQSVKTSLFYLPNAKHTINSGFEAIKYKIAPGSFTPYDEKSDIMPVKLPDEHGIEAGVFLNDDFEINNKLSVSAGLRYAMFFAMGPTKVYEYQPNVSRTVESRVDSTMYPSGRIIKTYGGPELRISTRYRFGENSSLKFSYNRIHQFLHMLTNSTVISPTDIWKMSDANIKPLIGDQVTAGYYHNLFTNLVEASVEVYYKRMKNTLDYKAGAELLLNPDLEVDIISGVGKAYGIELLLKKKSGMLNGWISYTYSRSLLKVDGEFSDEKINNGEYYPADYDKPHDINLVADYRLSRRLSLANTFKYSSGRPITYPVAKYNYQGKQLIHYSNRNEYRIPYYMRWDVAINLDGNLRKDKIAHSSWSLGVYNVLGRSNTYSVFFKTTSRGVRGYKMSIINRPIFNITYNFKF</sequence>
<dbReference type="EMBL" id="CP098400">
    <property type="protein sequence ID" value="URW79886.1"/>
    <property type="molecule type" value="Genomic_DNA"/>
</dbReference>
<dbReference type="InterPro" id="IPR037066">
    <property type="entry name" value="Plug_dom_sf"/>
</dbReference>
<dbReference type="Pfam" id="PF13715">
    <property type="entry name" value="CarbopepD_reg_2"/>
    <property type="match status" value="1"/>
</dbReference>
<dbReference type="RefSeq" id="WP_250723998.1">
    <property type="nucleotide sequence ID" value="NZ_CP098400.1"/>
</dbReference>
<dbReference type="KEGG" id="alkq:M9189_00745"/>
<keyword evidence="3 8" id="KW-1134">Transmembrane beta strand</keyword>
<dbReference type="GO" id="GO:0009279">
    <property type="term" value="C:cell outer membrane"/>
    <property type="evidence" value="ECO:0007669"/>
    <property type="project" value="UniProtKB-SubCell"/>
</dbReference>
<gene>
    <name evidence="11" type="ORF">M9189_00745</name>
</gene>
<reference evidence="11" key="2">
    <citation type="submission" date="2022-06" db="EMBL/GenBank/DDBJ databases">
        <title>Xiashengella guii gen. nov. sp. nov., a bacterium isolated form anaerobic digestion tank.</title>
        <authorList>
            <person name="Huang H."/>
        </authorList>
    </citation>
    <scope>NUCLEOTIDE SEQUENCE</scope>
    <source>
        <strain evidence="11">Ai-910</strain>
    </source>
</reference>
<evidence type="ECO:0000256" key="1">
    <source>
        <dbReference type="ARBA" id="ARBA00004571"/>
    </source>
</evidence>
<dbReference type="InterPro" id="IPR008969">
    <property type="entry name" value="CarboxyPept-like_regulatory"/>
</dbReference>
<evidence type="ECO:0000259" key="10">
    <source>
        <dbReference type="Pfam" id="PF07715"/>
    </source>
</evidence>
<keyword evidence="5 9" id="KW-0732">Signal</keyword>
<evidence type="ECO:0000256" key="4">
    <source>
        <dbReference type="ARBA" id="ARBA00022692"/>
    </source>
</evidence>
<evidence type="ECO:0000256" key="8">
    <source>
        <dbReference type="PROSITE-ProRule" id="PRU01360"/>
    </source>
</evidence>
<accession>A0A9J6ZQS2</accession>
<dbReference type="SUPFAM" id="SSF56935">
    <property type="entry name" value="Porins"/>
    <property type="match status" value="1"/>
</dbReference>
<evidence type="ECO:0000256" key="2">
    <source>
        <dbReference type="ARBA" id="ARBA00022448"/>
    </source>
</evidence>
<keyword evidence="11" id="KW-0675">Receptor</keyword>
<evidence type="ECO:0000256" key="5">
    <source>
        <dbReference type="ARBA" id="ARBA00022729"/>
    </source>
</evidence>
<dbReference type="SUPFAM" id="SSF49464">
    <property type="entry name" value="Carboxypeptidase regulatory domain-like"/>
    <property type="match status" value="1"/>
</dbReference>
<dbReference type="Pfam" id="PF07715">
    <property type="entry name" value="Plug"/>
    <property type="match status" value="1"/>
</dbReference>
<comment type="subcellular location">
    <subcellularLocation>
        <location evidence="1 8">Cell outer membrane</location>
        <topology evidence="1 8">Multi-pass membrane protein</topology>
    </subcellularLocation>
</comment>
<keyword evidence="7 8" id="KW-0998">Cell outer membrane</keyword>
<comment type="similarity">
    <text evidence="8">Belongs to the TonB-dependent receptor family.</text>
</comment>
<dbReference type="Gene3D" id="2.60.40.1120">
    <property type="entry name" value="Carboxypeptidase-like, regulatory domain"/>
    <property type="match status" value="1"/>
</dbReference>
<feature type="chain" id="PRO_5039891162" evidence="9">
    <location>
        <begin position="18"/>
        <end position="919"/>
    </location>
</feature>
<dbReference type="Proteomes" id="UP001056426">
    <property type="component" value="Chromosome"/>
</dbReference>
<keyword evidence="2 8" id="KW-0813">Transport</keyword>
<keyword evidence="12" id="KW-1185">Reference proteome</keyword>
<dbReference type="InterPro" id="IPR012910">
    <property type="entry name" value="Plug_dom"/>
</dbReference>
<evidence type="ECO:0000313" key="12">
    <source>
        <dbReference type="Proteomes" id="UP001056426"/>
    </source>
</evidence>
<reference evidence="11" key="1">
    <citation type="submission" date="2022-05" db="EMBL/GenBank/DDBJ databases">
        <authorList>
            <person name="Sun X."/>
        </authorList>
    </citation>
    <scope>NUCLEOTIDE SEQUENCE</scope>
    <source>
        <strain evidence="11">Ai-910</strain>
    </source>
</reference>
<keyword evidence="6 8" id="KW-0472">Membrane</keyword>